<reference evidence="2" key="1">
    <citation type="journal article" date="2019" name="Int. J. Syst. Evol. Microbiol.">
        <title>The Global Catalogue of Microorganisms (GCM) 10K type strain sequencing project: providing services to taxonomists for standard genome sequencing and annotation.</title>
        <authorList>
            <consortium name="The Broad Institute Genomics Platform"/>
            <consortium name="The Broad Institute Genome Sequencing Center for Infectious Disease"/>
            <person name="Wu L."/>
            <person name="Ma J."/>
        </authorList>
    </citation>
    <scope>NUCLEOTIDE SEQUENCE [LARGE SCALE GENOMIC DNA]</scope>
    <source>
        <strain evidence="2">CCUG 53903</strain>
    </source>
</reference>
<dbReference type="EMBL" id="JBHSPA010000016">
    <property type="protein sequence ID" value="MFC5824759.1"/>
    <property type="molecule type" value="Genomic_DNA"/>
</dbReference>
<gene>
    <name evidence="1" type="ORF">ACFPZ3_12945</name>
</gene>
<dbReference type="Proteomes" id="UP001596058">
    <property type="component" value="Unassembled WGS sequence"/>
</dbReference>
<evidence type="ECO:0000313" key="2">
    <source>
        <dbReference type="Proteomes" id="UP001596058"/>
    </source>
</evidence>
<proteinExistence type="predicted"/>
<protein>
    <submittedName>
        <fullName evidence="1">Uncharacterized protein</fullName>
    </submittedName>
</protein>
<comment type="caution">
    <text evidence="1">The sequence shown here is derived from an EMBL/GenBank/DDBJ whole genome shotgun (WGS) entry which is preliminary data.</text>
</comment>
<organism evidence="1 2">
    <name type="scientific">Nonomuraea insulae</name>
    <dbReference type="NCBI Taxonomy" id="1616787"/>
    <lineage>
        <taxon>Bacteria</taxon>
        <taxon>Bacillati</taxon>
        <taxon>Actinomycetota</taxon>
        <taxon>Actinomycetes</taxon>
        <taxon>Streptosporangiales</taxon>
        <taxon>Streptosporangiaceae</taxon>
        <taxon>Nonomuraea</taxon>
    </lineage>
</organism>
<name>A0ABW1CI31_9ACTN</name>
<sequence length="54" mass="5689">MSGTVVTTALPKIIGGSHGSRTRHTWIVTSTLLPGPATGWLGMWAHFHAEPPPA</sequence>
<keyword evidence="2" id="KW-1185">Reference proteome</keyword>
<evidence type="ECO:0000313" key="1">
    <source>
        <dbReference type="EMBL" id="MFC5824759.1"/>
    </source>
</evidence>
<dbReference type="RefSeq" id="WP_379514280.1">
    <property type="nucleotide sequence ID" value="NZ_JBHSPA010000016.1"/>
</dbReference>
<accession>A0ABW1CI31</accession>